<reference evidence="1 2" key="1">
    <citation type="submission" date="2015-01" db="EMBL/GenBank/DDBJ databases">
        <title>Jeotgalibacillus campisalis genome sequencing.</title>
        <authorList>
            <person name="Goh K.M."/>
            <person name="Chan K.-G."/>
            <person name="Yaakop A.S."/>
            <person name="Ee R."/>
            <person name="Gan H.M."/>
            <person name="Chan C.S."/>
        </authorList>
    </citation>
    <scope>NUCLEOTIDE SEQUENCE [LARGE SCALE GENOMIC DNA]</scope>
    <source>
        <strain evidence="1 2">SF-57</strain>
    </source>
</reference>
<gene>
    <name evidence="1" type="ORF">KR50_21970</name>
</gene>
<keyword evidence="2" id="KW-1185">Reference proteome</keyword>
<evidence type="ECO:0000313" key="2">
    <source>
        <dbReference type="Proteomes" id="UP000031972"/>
    </source>
</evidence>
<proteinExistence type="predicted"/>
<evidence type="ECO:0000313" key="1">
    <source>
        <dbReference type="EMBL" id="KIL48030.1"/>
    </source>
</evidence>
<sequence length="37" mass="4284">MSKLIQGIESLLNQRYNNGRTNLKLRKFNAAVFMEGK</sequence>
<name>A0A0C2RCP6_9BACL</name>
<dbReference type="Proteomes" id="UP000031972">
    <property type="component" value="Unassembled WGS sequence"/>
</dbReference>
<organism evidence="1 2">
    <name type="scientific">Jeotgalibacillus campisalis</name>
    <dbReference type="NCBI Taxonomy" id="220754"/>
    <lineage>
        <taxon>Bacteria</taxon>
        <taxon>Bacillati</taxon>
        <taxon>Bacillota</taxon>
        <taxon>Bacilli</taxon>
        <taxon>Bacillales</taxon>
        <taxon>Caryophanaceae</taxon>
        <taxon>Jeotgalibacillus</taxon>
    </lineage>
</organism>
<dbReference type="EMBL" id="JXRR01000014">
    <property type="protein sequence ID" value="KIL48030.1"/>
    <property type="molecule type" value="Genomic_DNA"/>
</dbReference>
<protein>
    <submittedName>
        <fullName evidence="1">Uncharacterized protein</fullName>
    </submittedName>
</protein>
<dbReference type="AlphaFoldDB" id="A0A0C2RCP6"/>
<comment type="caution">
    <text evidence="1">The sequence shown here is derived from an EMBL/GenBank/DDBJ whole genome shotgun (WGS) entry which is preliminary data.</text>
</comment>
<accession>A0A0C2RCP6</accession>